<evidence type="ECO:0000256" key="3">
    <source>
        <dbReference type="PROSITE-ProRule" id="PRU00289"/>
    </source>
</evidence>
<keyword evidence="2 3" id="KW-0067">ATP-binding</keyword>
<dbReference type="PROSITE" id="PS50901">
    <property type="entry name" value="FTSK"/>
    <property type="match status" value="2"/>
</dbReference>
<protein>
    <recommendedName>
        <fullName evidence="4">FtsK domain-containing protein</fullName>
    </recommendedName>
</protein>
<dbReference type="Gene3D" id="3.40.50.300">
    <property type="entry name" value="P-loop containing nucleotide triphosphate hydrolases"/>
    <property type="match status" value="4"/>
</dbReference>
<evidence type="ECO:0000256" key="1">
    <source>
        <dbReference type="ARBA" id="ARBA00022741"/>
    </source>
</evidence>
<feature type="binding site" evidence="3">
    <location>
        <begin position="1003"/>
        <end position="1010"/>
    </location>
    <ligand>
        <name>ATP</name>
        <dbReference type="ChEBI" id="CHEBI:30616"/>
    </ligand>
</feature>
<dbReference type="InterPro" id="IPR027417">
    <property type="entry name" value="P-loop_NTPase"/>
</dbReference>
<evidence type="ECO:0000259" key="4">
    <source>
        <dbReference type="PROSITE" id="PS50901"/>
    </source>
</evidence>
<dbReference type="InterPro" id="IPR050206">
    <property type="entry name" value="FtsK/SpoIIIE/SftA"/>
</dbReference>
<evidence type="ECO:0000313" key="6">
    <source>
        <dbReference type="Proteomes" id="UP000660611"/>
    </source>
</evidence>
<feature type="domain" description="FtsK" evidence="4">
    <location>
        <begin position="302"/>
        <end position="476"/>
    </location>
</feature>
<sequence length="1599" mass="169591">MTTAWVRASPVAARLAAARSRLPAGALELACHAAVAVAVDAGLLHLLRINFFLDPPTVLPFEAEAALLLSPLFREVGEDLYEIDPALRDALLAALTARFGPERPARVAVLLEQYTDQHPAWHLQPELEHAQRLTALNLVDPARAADWLATNRTSAGGPALTREWFVAMTGRLRPRASLPDRLADAVAAADAPSHELRAAAVAELGELALLPGADVRAIALQLERVARVDDGPVRDLAAEVLDTVKRLVPPPLARGISGGPDDTYPAASFPALHGIDPPTFDPARAWTGADGLTAAIGVDPDGRPVGLYLGGIGSHCLVVGTAGAGKSELLRTLILGLAVHHSPAELNILPVDLRGGATFAGLESLPHLAGLAVDSGDLMSLIERLKEVVLGEIARRQQPFTGLRPRLLIVVDEFGSLLTADPTLVDTFTSIGRLGRQVGIHLVVACERLDSGHLRDLDAHLSVRIALRAFSEHESQLAIGTPDAAGLPPRPGHGFLRAIDGRPRRFRAAYVSDVHAASWDDILAPRPDSLLDVLVRRMAGHGTPVHQIWLPPLPAVLALGDLPADGVTIGEVDMPREHRRGPFTIDVSGASGHVAIVGEPRSGRTTALRTVVAALSRSAQHVSVYCIGADLGPLEDAPVVVNVFDPRHHRDAVTELIAFLRFSSASDTVLIIDGWAHVVRSFPSLGDLVSAGRAVIVAADERWSRFRIHDLAAFGTTVELRLDEPETSRISVPAARSLRYEPPGRALVAGGLRLQIALPVGQVGGDPGTYLRELAAARVDQPYPRIRLGTFEPGGEEFTVDFTTDPHLLVVGASPGERLAVRQAIERSVAGQILGPHDTARVVEELQRSPDGVRTPGPDLWVIAEDVLAPLAALRDFLPYARALRLRVVAFAPLGASDEIVRVLTDLATPTITLSGALGELSVPDQVPRRIRLDPPTVKGASQPVPFAVLHGIDPATFDPEQAWAGPANLAVPVGTDPDGRPVRLDLRGASEGGTGPHGLVAAAAGTGTSEVLRSLVLGLAVSNGPAALNILAVDFGDGTTFAGLESLPHLVGLAVDDVPRLMDAVLGEIARRQDRPTGPIPRLLIVVDEFDRLLDAQPAAVNTLLQVLRAGRVLGIHLLLAAGRLQERRLIGLDPYLTFRIEIDPPEARLTTTADDRVHRFRGPQLPGAVEALVARMAGRGGPVHQILLPALPAVVALGDLPDHGVAVGLIDLPNEHRQEPLVLDLAVWAGHTAIVGERGSGTTTALQTVVTAIARQGTPYHVYCLGGGLNTVAGLPYVGGVFHRNDGPAIARLVAFLRHRPLGTGSAMVVVIIDNLPRVARDHPEVLELLTIAQVHVVATATGWSAFSAEVFDTFGTVVELRLEVPETSQLSVDGARQVPGGLPGRGLLAGGRVQIAAPVRRVGGNHHEYVAELANAWTGPPAPRVEPDLRLRIGTHEDDGSDCVLDFAEHPHLLIRAVGEVLQRLTAAVAGFADGQVFGGDDAGTVADLLRGRLPGPNVPARHLLTRAWWTGPELWVIVTADTDALDALVEFLPQGRELGFHLITVDEGVAGNRAAAIGRLHELGAPTITSYFAAPFIPKLMVEQGGQERLFKLDL</sequence>
<dbReference type="InterPro" id="IPR002543">
    <property type="entry name" value="FtsK_dom"/>
</dbReference>
<accession>A0A919PXJ6</accession>
<name>A0A919PXJ6_9ACTN</name>
<dbReference type="Pfam" id="PF01580">
    <property type="entry name" value="FtsK_SpoIIIE"/>
    <property type="match status" value="4"/>
</dbReference>
<dbReference type="SMART" id="SM00382">
    <property type="entry name" value="AAA"/>
    <property type="match status" value="4"/>
</dbReference>
<feature type="domain" description="FtsK" evidence="4">
    <location>
        <begin position="980"/>
        <end position="1153"/>
    </location>
</feature>
<dbReference type="GO" id="GO:0005524">
    <property type="term" value="F:ATP binding"/>
    <property type="evidence" value="ECO:0007669"/>
    <property type="project" value="UniProtKB-UniRule"/>
</dbReference>
<comment type="caution">
    <text evidence="5">The sequence shown here is derived from an EMBL/GenBank/DDBJ whole genome shotgun (WGS) entry which is preliminary data.</text>
</comment>
<dbReference type="PANTHER" id="PTHR22683:SF1">
    <property type="entry name" value="TYPE VII SECRETION SYSTEM PROTEIN ESSC"/>
    <property type="match status" value="1"/>
</dbReference>
<dbReference type="InterPro" id="IPR003593">
    <property type="entry name" value="AAA+_ATPase"/>
</dbReference>
<feature type="binding site" evidence="3">
    <location>
        <begin position="320"/>
        <end position="327"/>
    </location>
    <ligand>
        <name>ATP</name>
        <dbReference type="ChEBI" id="CHEBI:30616"/>
    </ligand>
</feature>
<dbReference type="PANTHER" id="PTHR22683">
    <property type="entry name" value="SPORULATION PROTEIN RELATED"/>
    <property type="match status" value="1"/>
</dbReference>
<gene>
    <name evidence="5" type="ORF">Dsi01nite_095530</name>
</gene>
<dbReference type="SUPFAM" id="SSF52540">
    <property type="entry name" value="P-loop containing nucleoside triphosphate hydrolases"/>
    <property type="match status" value="4"/>
</dbReference>
<dbReference type="Proteomes" id="UP000660611">
    <property type="component" value="Unassembled WGS sequence"/>
</dbReference>
<keyword evidence="1 3" id="KW-0547">Nucleotide-binding</keyword>
<proteinExistence type="predicted"/>
<organism evidence="5 6">
    <name type="scientific">Dactylosporangium siamense</name>
    <dbReference type="NCBI Taxonomy" id="685454"/>
    <lineage>
        <taxon>Bacteria</taxon>
        <taxon>Bacillati</taxon>
        <taxon>Actinomycetota</taxon>
        <taxon>Actinomycetes</taxon>
        <taxon>Micromonosporales</taxon>
        <taxon>Micromonosporaceae</taxon>
        <taxon>Dactylosporangium</taxon>
    </lineage>
</organism>
<dbReference type="EMBL" id="BONQ01000156">
    <property type="protein sequence ID" value="GIG51512.1"/>
    <property type="molecule type" value="Genomic_DNA"/>
</dbReference>
<reference evidence="5" key="1">
    <citation type="submission" date="2021-01" db="EMBL/GenBank/DDBJ databases">
        <title>Whole genome shotgun sequence of Dactylosporangium siamense NBRC 106093.</title>
        <authorList>
            <person name="Komaki H."/>
            <person name="Tamura T."/>
        </authorList>
    </citation>
    <scope>NUCLEOTIDE SEQUENCE</scope>
    <source>
        <strain evidence="5">NBRC 106093</strain>
    </source>
</reference>
<keyword evidence="6" id="KW-1185">Reference proteome</keyword>
<dbReference type="GO" id="GO:0003677">
    <property type="term" value="F:DNA binding"/>
    <property type="evidence" value="ECO:0007669"/>
    <property type="project" value="InterPro"/>
</dbReference>
<dbReference type="RefSeq" id="WP_203853124.1">
    <property type="nucleotide sequence ID" value="NZ_BAAAVW010000035.1"/>
</dbReference>
<evidence type="ECO:0000256" key="2">
    <source>
        <dbReference type="ARBA" id="ARBA00022840"/>
    </source>
</evidence>
<evidence type="ECO:0000313" key="5">
    <source>
        <dbReference type="EMBL" id="GIG51512.1"/>
    </source>
</evidence>